<reference evidence="2" key="1">
    <citation type="submission" date="2019-06" db="EMBL/GenBank/DDBJ databases">
        <authorList>
            <person name="Zheng W."/>
        </authorList>
    </citation>
    <scope>NUCLEOTIDE SEQUENCE</scope>
    <source>
        <strain evidence="2">QDHG01</strain>
    </source>
</reference>
<proteinExistence type="predicted"/>
<organism evidence="2 3">
    <name type="scientific">Halteria grandinella</name>
    <dbReference type="NCBI Taxonomy" id="5974"/>
    <lineage>
        <taxon>Eukaryota</taxon>
        <taxon>Sar</taxon>
        <taxon>Alveolata</taxon>
        <taxon>Ciliophora</taxon>
        <taxon>Intramacronucleata</taxon>
        <taxon>Spirotrichea</taxon>
        <taxon>Stichotrichia</taxon>
        <taxon>Sporadotrichida</taxon>
        <taxon>Halteriidae</taxon>
        <taxon>Halteria</taxon>
    </lineage>
</organism>
<dbReference type="Gene3D" id="3.10.110.10">
    <property type="entry name" value="Ubiquitin Conjugating Enzyme"/>
    <property type="match status" value="1"/>
</dbReference>
<protein>
    <recommendedName>
        <fullName evidence="1">UBC core domain-containing protein</fullName>
    </recommendedName>
</protein>
<dbReference type="Proteomes" id="UP000785679">
    <property type="component" value="Unassembled WGS sequence"/>
</dbReference>
<dbReference type="InterPro" id="IPR050113">
    <property type="entry name" value="Ub_conjugating_enzyme"/>
</dbReference>
<dbReference type="SMART" id="SM00212">
    <property type="entry name" value="UBCc"/>
    <property type="match status" value="1"/>
</dbReference>
<dbReference type="InterPro" id="IPR000608">
    <property type="entry name" value="UBC"/>
</dbReference>
<accession>A0A8J8SZ83</accession>
<dbReference type="InterPro" id="IPR016135">
    <property type="entry name" value="UBQ-conjugating_enzyme/RWD"/>
</dbReference>
<dbReference type="OrthoDB" id="283577at2759"/>
<dbReference type="Pfam" id="PF00179">
    <property type="entry name" value="UQ_con"/>
    <property type="match status" value="1"/>
</dbReference>
<keyword evidence="3" id="KW-1185">Reference proteome</keyword>
<dbReference type="SUPFAM" id="SSF54495">
    <property type="entry name" value="UBC-like"/>
    <property type="match status" value="1"/>
</dbReference>
<dbReference type="EMBL" id="RRYP01014980">
    <property type="protein sequence ID" value="TNV75723.1"/>
    <property type="molecule type" value="Genomic_DNA"/>
</dbReference>
<feature type="domain" description="UBC core" evidence="1">
    <location>
        <begin position="4"/>
        <end position="152"/>
    </location>
</feature>
<name>A0A8J8SZ83_HALGN</name>
<dbReference type="AlphaFoldDB" id="A0A8J8SZ83"/>
<dbReference type="PANTHER" id="PTHR24067">
    <property type="entry name" value="UBIQUITIN-CONJUGATING ENZYME E2"/>
    <property type="match status" value="1"/>
</dbReference>
<evidence type="ECO:0000259" key="1">
    <source>
        <dbReference type="PROSITE" id="PS50127"/>
    </source>
</evidence>
<gene>
    <name evidence="2" type="ORF">FGO68_gene16405</name>
</gene>
<evidence type="ECO:0000313" key="3">
    <source>
        <dbReference type="Proteomes" id="UP000785679"/>
    </source>
</evidence>
<evidence type="ECO:0000313" key="2">
    <source>
        <dbReference type="EMBL" id="TNV75723.1"/>
    </source>
</evidence>
<sequence>MAIKSTGRLNKELMDLNSNNPIEGVSIAIVGDSLANWNATILGPQDTPYVGGKFVVNIDFSDNYPFKAPKVHFKTKIFHPNIKQDTGEICAQAIENNWVPTLNARFVIESLVTLLKNPNADHPLEAEIAEVYQKNYPSFCQKAQEFTATYAK</sequence>
<dbReference type="PROSITE" id="PS50127">
    <property type="entry name" value="UBC_2"/>
    <property type="match status" value="1"/>
</dbReference>
<comment type="caution">
    <text evidence="2">The sequence shown here is derived from an EMBL/GenBank/DDBJ whole genome shotgun (WGS) entry which is preliminary data.</text>
</comment>